<gene>
    <name evidence="2" type="ORF">BREU_2173</name>
</gene>
<reference evidence="2 3" key="1">
    <citation type="submission" date="2014-03" db="EMBL/GenBank/DDBJ databases">
        <title>Genomics of Bifidobacteria.</title>
        <authorList>
            <person name="Ventura M."/>
            <person name="Milani C."/>
            <person name="Lugli G.A."/>
        </authorList>
    </citation>
    <scope>NUCLEOTIDE SEQUENCE [LARGE SCALE GENOMIC DNA]</scope>
    <source>
        <strain evidence="2 3">DSM 23975</strain>
    </source>
</reference>
<accession>A0A087CF57</accession>
<organism evidence="2 3">
    <name type="scientific">Bifidobacterium reuteri DSM 23975</name>
    <dbReference type="NCBI Taxonomy" id="1437610"/>
    <lineage>
        <taxon>Bacteria</taxon>
        <taxon>Bacillati</taxon>
        <taxon>Actinomycetota</taxon>
        <taxon>Actinomycetes</taxon>
        <taxon>Bifidobacteriales</taxon>
        <taxon>Bifidobacteriaceae</taxon>
        <taxon>Bifidobacterium</taxon>
    </lineage>
</organism>
<keyword evidence="1" id="KW-0812">Transmembrane</keyword>
<evidence type="ECO:0000313" key="2">
    <source>
        <dbReference type="EMBL" id="KFI81907.1"/>
    </source>
</evidence>
<keyword evidence="1" id="KW-0472">Membrane</keyword>
<sequence length="116" mass="13295">MQAMTKPGTSLTAMLNACMLQGTYRSAPRCFICPGMLGFNSESVSTNMWNTPSMCARNSLLRNKSGPNFIFFIFTRYMNIRLYSNHHFYFIFGFFLLTMATYASLSTRRTIQPIII</sequence>
<feature type="transmembrane region" description="Helical" evidence="1">
    <location>
        <begin position="87"/>
        <end position="105"/>
    </location>
</feature>
<name>A0A087CF57_9BIFI</name>
<keyword evidence="1" id="KW-1133">Transmembrane helix</keyword>
<evidence type="ECO:0000313" key="3">
    <source>
        <dbReference type="Proteomes" id="UP000028984"/>
    </source>
</evidence>
<evidence type="ECO:0000256" key="1">
    <source>
        <dbReference type="SAM" id="Phobius"/>
    </source>
</evidence>
<protein>
    <submittedName>
        <fullName evidence="2">Uncharacterized protein</fullName>
    </submittedName>
</protein>
<keyword evidence="3" id="KW-1185">Reference proteome</keyword>
<dbReference type="AlphaFoldDB" id="A0A087CF57"/>
<dbReference type="Proteomes" id="UP000028984">
    <property type="component" value="Unassembled WGS sequence"/>
</dbReference>
<comment type="caution">
    <text evidence="2">The sequence shown here is derived from an EMBL/GenBank/DDBJ whole genome shotgun (WGS) entry which is preliminary data.</text>
</comment>
<dbReference type="EMBL" id="JGZK01000026">
    <property type="protein sequence ID" value="KFI81907.1"/>
    <property type="molecule type" value="Genomic_DNA"/>
</dbReference>
<proteinExistence type="predicted"/>